<feature type="domain" description="Chorein N-terminal" evidence="5">
    <location>
        <begin position="1"/>
        <end position="800"/>
    </location>
</feature>
<proteinExistence type="inferred from homology"/>
<dbReference type="Pfam" id="PF12624">
    <property type="entry name" value="VPS13_N"/>
    <property type="match status" value="1"/>
</dbReference>
<dbReference type="Pfam" id="PF25036">
    <property type="entry name" value="VPS13_VAB"/>
    <property type="match status" value="1"/>
</dbReference>
<dbReference type="InterPro" id="IPR056747">
    <property type="entry name" value="VPS13-like_M"/>
</dbReference>
<dbReference type="GO" id="GO:0045053">
    <property type="term" value="P:protein retention in Golgi apparatus"/>
    <property type="evidence" value="ECO:0007669"/>
    <property type="project" value="TreeGrafter"/>
</dbReference>
<sequence length="3394" mass="381918">MLESVVAHYLNKYLFNYVENLDGNQLKISVWGGDIVLNNLKIRENALDDLDLPVQLVYGHLGKFVLKIPWKSIYSQPVVAQIEDLFLLVAPKQSVPYDDEKEVKTQLQSKQTALKALDEAHQQELEKDNKADPGYVEKLVARVINNIQVKIANVHIRYEDNTKIDRPYAFGITLHDFEIFTTDENWKKCFVDGVIRHVFKLASLDCLSVYMNCNADTYSTRPGHEIVELFRSHIANKTNVPKGYSFVLGPISSVAKLLLNSDPNRDTPPFSIPKTDLNLEMEKLNVGLTSTQFQIIMGLLDDMNHFSLAIPYRKYRPYNTPYKGNAKIWWHFAITSVLEEQIKKKNRSYTWEHIKEHRQLCRTYAESHKERCLSKKPSATLEETCALAEQKLDLFNLMLIRKRIQLEVDRVRQSEETKKENTKKAGWFGGWFGGGGKKDDNDDQVDLVSSIQAAMTPEEKKKLHKAIGYEDNMAPLQLPEHYEAVHMKFTLSSFEIGLYDDSVGPGAMDYHSYQTIMLLKLNTTTCVVKQRPGANALSVCVGMNELILTGFEKDNMAPTIIKSKISHESNLLDIFFETNPLDKECDQRVKVTARPLQIVYDAETILKLMKVFVPKQSVNLSELEGAATLKISNFKERSATGMQYMIESHAIVQLDIRLMPNILILPQGGKYEPGKQSLVVVGLGELRVSSAPRKDNSKDITTLYHSGKEQNEILQAVLDKAYDRYKVSIENIQVMVVKPQENWELVMNKMLESDMHLLRPTSVLVECDICVVDDDPRLPKTKVGILLPSIKLNLSEDRVFEALTVGLSIPLPESEKPVEPPKTNLVKALSSTSIMRSIPQFLNQDVRRKALANASSLTTEVVQYTSLELSFALKEFSVTLIRTSAIDIQSPLSDGSSLEFNTPSPQSQDSEADVEFLDTQSTASVPVPDSHKLLAFQVLQLEVNVVQRTFELVAQAKLGAIGLMSYEQNQAKQDEELVVIETPGFTQDGKSLLNVSFTSVDKSTPDFITKYKSIEQLAKINFATLNVILHQENLLHIMEIADQLQRKVDKIMSAVAKPAPKIDTEPKDRMGSAAADEGMIFRLTRIAEENEFSNLTGTTPSPTQTVARKSRRSTKQNVVESIKMKIEANLEQVGLELSCKKRSLASLKVNHLYAGVVLKTSYTEIQLGLKDILIRDLNPANIHSNILSIVGKDALRCDVVTYNLDETSNYNSDDMKISVEIGCMKIVFVNWFVTSVLSFMNNFQAAQQAIANASAAAADAAKQNAVAAYEKATRMKLNVKVKAPVIIVPIDSKSLEAIVLDLGQLILSNVITDIQTPDNEKGPAVMDEIKLVLKDMRLVRVNILEETQQYQSHSSDLNAPLDVVDSNFGFKSKLNILDPTSFTLVVKRNLSFSWYKNQPEIDISGRLRCIELNLFKDDYGLIMSILNRNMSEGANEFPSVAAPAAATTAAAVPPKSPTNSQSLPKSPLESPAKKAVDQLKDKMLKKKVEQERISEQFKFNFQLDGVVINLMADVNEGLARFGLYVISLKGTKLMDETLTTSIVLCNMQLEDTRPSNTSEIKKYLCRKDWFDVELEQHLGSPSSLAHNEKSQTDLQYMLDVTAVIKQNDTMAKVRISSFDLILCVDFLLKLTEFIKVPESEDKVEAVEEPEPLAVPVATQQQQSGQIRSVASAAVAVRQNTQVEVEEAKNVNKISLTLIIDEPDIILVETLNDMNTSAIIFNMTTNIHYRVVGKTENIDGKIDNLKMYMCSFAPEKRQTTQHYILHPCFINLHSSTPAGEEGMNISLKASAFFINISPAALELFNKAMKSITSNEADESKKLDEINYSDIWSPKKFRDSDFWFLKAEPAEDIVHAMDLQLVPPVEAPAVTTKRECCIIEFESFTIILESGTGCFTTPLLSLDTSLEAVANNWSSQLSASGRISLTMNYYNQSLADWEPVIEKNERIAKDGERSSSPWELNFKLDIEKTVSPIEENKEESKTSIKIQSDENLEMTVSKTFLDTVTLLGEAFSQAMDPSGVSKPEVEAGHVVHNDTGFDLNLSFTKGAFTLHECHMPNSAFAANSTLVFKSQQGRDVSPDSIQCCTISPGCKVYLQSKSVADGPDAYEHNIYVTIGDIDKQLVLPISKSDKRYFSLCSRDKNQHNWGIVSEVKSEFGVTVINIHGVLNIHNHFTTPVKVYRMKDKSKEMIKVGVVEPNTTYHVPLHAIYSENKYLHFGVEDYNISVQGIKWDEAQTDMNYMRHLQCDPIETFEPFFINVSREKTEIYNEHTNKYMIMSAFYTLHLRPPVYLRNSLPINVTVSVAGCSVRQPSAAAAAQTDESISSGSEADKTKSQSQVDTYVKEDLLDYGEKDIEAGSVLHLPTVKLAGRGKVAKSYLVVRMIQYLERDWSCTTEISENEMGVFNWRFSSYDSDVKMSMDLCVKFEDRNNSLLITLFSPFWLINKTGQMLSYKTDNENVEVLYHPPEYSGPILFSMRDKYLFDKKTCTIRVDNGEWSNKIPLDVAGSTGSIGCKTNDQTYQSSYIGVHNHLTQNSLTKQITFIPFYTIMNKCSYVIEVQENSRPADPWNKLEPNSCFPLWPRNDSDHMMVVRVDGQRTVPFKYSEPSCNLLQLDTHKHGGINVDVQTTEGGIYINFTEYNPGDAPGLLINHTRYPVYYYEKGVGNKMVLQPQQKILYTWCNPAGDKVLVCGENEVENDLRRDGFGNITVENGIKPYWISFLNGLQRVLLFTEYEEIASKSETTNDLQRITQSIEVKIHGIGLSLINNETNIDILYLGITSSGIVWETRKHVKKRFKQFSLHDTEQLEVLYQQYLLDKVVSQHTTKTYMLDGKYQIDFEKNAMLKNSTWREIKRYFQPGVWIGLDTSPFQSQIHAKINRIQLDNQLTDCIFPVVLAPIPPPKTLAKSMQFKPFVEVSIVERVVPHSTVKQYKYARVLMQEFHFKVDLVFLMAIAELFAASVDDEREAKLFKDDVESIEKPLSDLVQIHSQMQQKNFYDNLHLGPMKVHVSFSMAGVDTSALPGFLSNLLQGVGVTLTDVNDVVIRLAFFEREYQFFTQDQLKSEIVSHYTGQALKQIYVLVLGLDVLGNPYGLVVGIKKGVEDLFYEPFQGAIQGPGEFAEGLVLGVRSLFGHTVGGAAGAVSKITGAMGKGLAALTFDDEYQKKRRQALNAKPKTFQEGMARSGKGLVMGFVDGVTGCVTKPITGAKEEGVEGFFKGLGKGTIGLVTRPTAGIVDFAHGTFDSVKRATEVQDETTRLRPPRLFHEDKILRSYCLDEAKGNQLLREIEKGKYASTDSFVHCEEIVTKQEFVVVSNHRIIYATRNDMFGTWGVQWTYLWSEIQNVTATDRGIEILLKKEGKKVLGLFSSGEQQHKLILMPLRKRREKLLEAIESHRVVS</sequence>
<evidence type="ECO:0000259" key="6">
    <source>
        <dbReference type="Pfam" id="PF25033"/>
    </source>
</evidence>
<feature type="domain" description="VPS13-like middle region" evidence="6">
    <location>
        <begin position="1140"/>
        <end position="2002"/>
    </location>
</feature>
<dbReference type="PANTHER" id="PTHR16166">
    <property type="entry name" value="VACUOLAR PROTEIN SORTING-ASSOCIATED PROTEIN VPS13"/>
    <property type="match status" value="1"/>
</dbReference>
<feature type="domain" description="Intermembrane lipid transfer protein VPS13-like C-terminal" evidence="8">
    <location>
        <begin position="3254"/>
        <end position="3365"/>
    </location>
</feature>
<dbReference type="Pfam" id="PF25033">
    <property type="entry name" value="VPS13_M"/>
    <property type="match status" value="1"/>
</dbReference>
<keyword evidence="3" id="KW-0445">Lipid transport</keyword>
<feature type="region of interest" description="Disordered" evidence="4">
    <location>
        <begin position="2314"/>
        <end position="2333"/>
    </location>
</feature>
<dbReference type="OrthoDB" id="428159at2759"/>
<keyword evidence="2" id="KW-0813">Transport</keyword>
<gene>
    <name evidence="9" type="primary">106081453</name>
</gene>
<dbReference type="STRING" id="35570.A0A1I8PU10"/>
<dbReference type="Pfam" id="PF25037">
    <property type="entry name" value="VPS13_C"/>
    <property type="match status" value="1"/>
</dbReference>
<evidence type="ECO:0000256" key="3">
    <source>
        <dbReference type="ARBA" id="ARBA00023055"/>
    </source>
</evidence>
<dbReference type="PANTHER" id="PTHR16166:SF93">
    <property type="entry name" value="INTERMEMBRANE LIPID TRANSFER PROTEIN VPS13"/>
    <property type="match status" value="1"/>
</dbReference>
<feature type="region of interest" description="Disordered" evidence="4">
    <location>
        <begin position="1448"/>
        <end position="1472"/>
    </location>
</feature>
<organism evidence="9 10">
    <name type="scientific">Stomoxys calcitrans</name>
    <name type="common">Stable fly</name>
    <name type="synonym">Conops calcitrans</name>
    <dbReference type="NCBI Taxonomy" id="35570"/>
    <lineage>
        <taxon>Eukaryota</taxon>
        <taxon>Metazoa</taxon>
        <taxon>Ecdysozoa</taxon>
        <taxon>Arthropoda</taxon>
        <taxon>Hexapoda</taxon>
        <taxon>Insecta</taxon>
        <taxon>Pterygota</taxon>
        <taxon>Neoptera</taxon>
        <taxon>Endopterygota</taxon>
        <taxon>Diptera</taxon>
        <taxon>Brachycera</taxon>
        <taxon>Muscomorpha</taxon>
        <taxon>Muscoidea</taxon>
        <taxon>Muscidae</taxon>
        <taxon>Stomoxys</taxon>
    </lineage>
</organism>
<dbReference type="VEuPathDB" id="VectorBase:SCAU011120"/>
<dbReference type="InterPro" id="IPR056748">
    <property type="entry name" value="VPS13-like_C"/>
</dbReference>
<protein>
    <recommendedName>
        <fullName evidence="11">Vacuolar protein sorting-associated protein 13</fullName>
    </recommendedName>
</protein>
<name>A0A1I8PU10_STOCA</name>
<dbReference type="GO" id="GO:0006623">
    <property type="term" value="P:protein targeting to vacuole"/>
    <property type="evidence" value="ECO:0007669"/>
    <property type="project" value="TreeGrafter"/>
</dbReference>
<evidence type="ECO:0000259" key="7">
    <source>
        <dbReference type="Pfam" id="PF25036"/>
    </source>
</evidence>
<dbReference type="EnsemblMetazoa" id="SCAU011120-RA">
    <property type="protein sequence ID" value="SCAU011120-PA"/>
    <property type="gene ID" value="SCAU011120"/>
</dbReference>
<feature type="region of interest" description="Disordered" evidence="4">
    <location>
        <begin position="1093"/>
        <end position="1114"/>
    </location>
</feature>
<dbReference type="InterPro" id="IPR026847">
    <property type="entry name" value="VPS13"/>
</dbReference>
<evidence type="ECO:0000313" key="10">
    <source>
        <dbReference type="Proteomes" id="UP000095300"/>
    </source>
</evidence>
<evidence type="ECO:0008006" key="11">
    <source>
        <dbReference type="Google" id="ProtNLM"/>
    </source>
</evidence>
<evidence type="ECO:0000259" key="8">
    <source>
        <dbReference type="Pfam" id="PF25037"/>
    </source>
</evidence>
<evidence type="ECO:0000259" key="5">
    <source>
        <dbReference type="Pfam" id="PF12624"/>
    </source>
</evidence>
<evidence type="ECO:0000256" key="4">
    <source>
        <dbReference type="SAM" id="MobiDB-lite"/>
    </source>
</evidence>
<reference evidence="9" key="1">
    <citation type="submission" date="2020-05" db="UniProtKB">
        <authorList>
            <consortium name="EnsemblMetazoa"/>
        </authorList>
    </citation>
    <scope>IDENTIFICATION</scope>
    <source>
        <strain evidence="9">USDA</strain>
    </source>
</reference>
<evidence type="ECO:0000256" key="1">
    <source>
        <dbReference type="ARBA" id="ARBA00006545"/>
    </source>
</evidence>
<dbReference type="GO" id="GO:0006869">
    <property type="term" value="P:lipid transport"/>
    <property type="evidence" value="ECO:0007669"/>
    <property type="project" value="UniProtKB-KW"/>
</dbReference>
<keyword evidence="10" id="KW-1185">Reference proteome</keyword>
<evidence type="ECO:0000313" key="9">
    <source>
        <dbReference type="EnsemblMetazoa" id="SCAU011120-PA"/>
    </source>
</evidence>
<evidence type="ECO:0000256" key="2">
    <source>
        <dbReference type="ARBA" id="ARBA00022448"/>
    </source>
</evidence>
<feature type="domain" description="Vacuolar protein sorting-associated protein 13 VPS13 adaptor binding" evidence="7">
    <location>
        <begin position="2133"/>
        <end position="2680"/>
    </location>
</feature>
<feature type="compositionally biased region" description="Polar residues" evidence="4">
    <location>
        <begin position="1093"/>
        <end position="1107"/>
    </location>
</feature>
<dbReference type="Proteomes" id="UP000095300">
    <property type="component" value="Unassembled WGS sequence"/>
</dbReference>
<comment type="similarity">
    <text evidence="1">Belongs to the VPS13 family.</text>
</comment>
<accession>A0A1I8PU10</accession>
<dbReference type="InterPro" id="IPR026854">
    <property type="entry name" value="VPS13_N"/>
</dbReference>
<dbReference type="InterPro" id="IPR009543">
    <property type="entry name" value="VPS13_VAB"/>
</dbReference>